<keyword evidence="1" id="KW-1015">Disulfide bond</keyword>
<feature type="domain" description="Fibrinogen C-terminal" evidence="3">
    <location>
        <begin position="816"/>
        <end position="1040"/>
    </location>
</feature>
<dbReference type="SMART" id="SM00186">
    <property type="entry name" value="FBG"/>
    <property type="match status" value="1"/>
</dbReference>
<dbReference type="SUPFAM" id="SSF56496">
    <property type="entry name" value="Fibrinogen C-terminal domain-like"/>
    <property type="match status" value="1"/>
</dbReference>
<feature type="domain" description="MAM" evidence="2">
    <location>
        <begin position="1"/>
        <end position="142"/>
    </location>
</feature>
<dbReference type="PANTHER" id="PTHR23282">
    <property type="entry name" value="APICAL ENDOSOMAL GLYCOPROTEIN PRECURSOR"/>
    <property type="match status" value="1"/>
</dbReference>
<dbReference type="Gene3D" id="4.10.530.10">
    <property type="entry name" value="Gamma-fibrinogen Carboxyl Terminal Fragment, domain 2"/>
    <property type="match status" value="1"/>
</dbReference>
<feature type="domain" description="MAM" evidence="2">
    <location>
        <begin position="326"/>
        <end position="492"/>
    </location>
</feature>
<dbReference type="Proteomes" id="UP000694941">
    <property type="component" value="Unplaced"/>
</dbReference>
<dbReference type="NCBIfam" id="NF040941">
    <property type="entry name" value="GGGWT_bact"/>
    <property type="match status" value="1"/>
</dbReference>
<proteinExistence type="predicted"/>
<dbReference type="PANTHER" id="PTHR23282:SF101">
    <property type="entry name" value="MAM DOMAIN-CONTAINING PROTEIN"/>
    <property type="match status" value="1"/>
</dbReference>
<feature type="domain" description="MAM" evidence="2">
    <location>
        <begin position="488"/>
        <end position="641"/>
    </location>
</feature>
<dbReference type="Gene3D" id="2.60.120.200">
    <property type="match status" value="5"/>
</dbReference>
<dbReference type="InterPro" id="IPR002181">
    <property type="entry name" value="Fibrinogen_a/b/g_C_dom"/>
</dbReference>
<accession>A0ABM1SG78</accession>
<sequence length="1043" mass="117608">MHWLKTSSINNPVPPFNSPANGHSYMYAKKLIRNYNRGEKASLTSPPILNNSPGEKFCLTFVYYMYGDLMGQLNVYIVKNDTVDAPVWTRSGNHGNRWIQAFIPFSLDIAGRVRIEAVNTEANSQDPIALDNVVVKHGSCDQIEENSETFDCDFSGGFCGWRHSGSVVNGWMLNSGPTPNRQIGKLSGPSNDYNGDGWYVFVNTDGAVLSSPVQKNTGPMCLSLAYHIYGDGLDTLLLRITLKEFGENTSSVILWEEWGDHGDQWLVTQVTVNPKVENSKYQLLLEGILGAKLFTSTSDAGDIAVDNVSIIHGSCKIAEVTEYEIFQCDFEEFNCGIQLDWNTETIWIRRKGPALGRPQSGPLYDHTTGDGWYLQTRSVEKNGKITARMFLPLLHIPSVESCCLSFWYHQQGKAIDNLAIYVDHENGTEASKVKWSQHHQIGNVWNYEEVTVFGGEKPIKIYFVGQRLPTRAYTQGIIGIDDIIVKPGPCSFDFEEEHYCDFEKGLCGWTIVSSFIRDRGGVGDHTYESGWYMTIETTNVWAKLVSRSFMNSVGQKRCFSFWRNMQGNNMENVFMTVEITKPVNKKVWSDFSGLGNRWLYDEVTIEATEEADIEITVMGYHPSGGQVLLDDVKIQKGACTGSKQGVNCTFDEGSCGWMNESPTSTAGHWVIYSGATPHHRYNTGPEADHTTGDGWYAYFKSFRGPSSAVAVLKSPDVFVGHLSRTMCISFYYHMYGVGNGHLYLLINKGNTAKTVWEVSGNQKQLWRRATVPIIVSNIFNLAFKGTRAYTSPNYPNNWYKYLDEMAVDDVTLTDGPCTQELPSSCASLYYLGETRSGVYKIWPKGVTASGKRSFEVYCNMDTFGGGWTVIQRRGDFGEPRENFHRDWNEYKNGFGLIAQEFWLGNENLFMLTNQESVELLVTLSINNITVQAKYLTFFIDREVENYRLHVSGYSGTAGDSLSFHNNKYFSTKDSDNDGWREHCAQKYESGWWFSSCLEANLNGRYYTNETPGDQQGIIWQNFSGVKLSLMSASMMIRPVDFQI</sequence>
<feature type="domain" description="MAM" evidence="2">
    <location>
        <begin position="646"/>
        <end position="819"/>
    </location>
</feature>
<dbReference type="SMART" id="SM00137">
    <property type="entry name" value="MAM"/>
    <property type="match status" value="5"/>
</dbReference>
<dbReference type="PROSITE" id="PS50060">
    <property type="entry name" value="MAM_2"/>
    <property type="match status" value="5"/>
</dbReference>
<dbReference type="InterPro" id="IPR036056">
    <property type="entry name" value="Fibrinogen-like_C"/>
</dbReference>
<dbReference type="PROSITE" id="PS51406">
    <property type="entry name" value="FIBRINOGEN_C_2"/>
    <property type="match status" value="1"/>
</dbReference>
<reference evidence="5" key="1">
    <citation type="submission" date="2025-08" db="UniProtKB">
        <authorList>
            <consortium name="RefSeq"/>
        </authorList>
    </citation>
    <scope>IDENTIFICATION</scope>
    <source>
        <tissue evidence="5">Muscle</tissue>
    </source>
</reference>
<name>A0ABM1SG78_LIMPO</name>
<evidence type="ECO:0000256" key="1">
    <source>
        <dbReference type="ARBA" id="ARBA00023157"/>
    </source>
</evidence>
<dbReference type="InterPro" id="IPR020837">
    <property type="entry name" value="Fibrinogen_CS"/>
</dbReference>
<dbReference type="InterPro" id="IPR014716">
    <property type="entry name" value="Fibrinogen_a/b/g_C_1"/>
</dbReference>
<dbReference type="InterPro" id="IPR013320">
    <property type="entry name" value="ConA-like_dom_sf"/>
</dbReference>
<dbReference type="Pfam" id="PF00629">
    <property type="entry name" value="MAM"/>
    <property type="match status" value="5"/>
</dbReference>
<evidence type="ECO:0000259" key="2">
    <source>
        <dbReference type="PROSITE" id="PS50060"/>
    </source>
</evidence>
<dbReference type="Pfam" id="PF00147">
    <property type="entry name" value="Fibrinogen_C"/>
    <property type="match status" value="1"/>
</dbReference>
<feature type="domain" description="MAM" evidence="2">
    <location>
        <begin position="150"/>
        <end position="317"/>
    </location>
</feature>
<dbReference type="InterPro" id="IPR051560">
    <property type="entry name" value="MAM_domain-containing"/>
</dbReference>
<evidence type="ECO:0000313" key="4">
    <source>
        <dbReference type="Proteomes" id="UP000694941"/>
    </source>
</evidence>
<dbReference type="Gene3D" id="3.90.215.10">
    <property type="entry name" value="Gamma Fibrinogen, chain A, domain 1"/>
    <property type="match status" value="1"/>
</dbReference>
<evidence type="ECO:0000313" key="5">
    <source>
        <dbReference type="RefSeq" id="XP_022242633.1"/>
    </source>
</evidence>
<dbReference type="CDD" id="cd00087">
    <property type="entry name" value="FReD"/>
    <property type="match status" value="1"/>
</dbReference>
<dbReference type="PROSITE" id="PS00514">
    <property type="entry name" value="FIBRINOGEN_C_1"/>
    <property type="match status" value="1"/>
</dbReference>
<gene>
    <name evidence="5" type="primary">LOC106460252</name>
</gene>
<protein>
    <submittedName>
        <fullName evidence="5">MAM and LDL-receptor class A domain-containing protein 1-like</fullName>
    </submittedName>
</protein>
<dbReference type="CDD" id="cd06263">
    <property type="entry name" value="MAM"/>
    <property type="match status" value="4"/>
</dbReference>
<dbReference type="SUPFAM" id="SSF49899">
    <property type="entry name" value="Concanavalin A-like lectins/glucanases"/>
    <property type="match status" value="5"/>
</dbReference>
<dbReference type="GeneID" id="106460252"/>
<keyword evidence="4" id="KW-1185">Reference proteome</keyword>
<organism evidence="4 5">
    <name type="scientific">Limulus polyphemus</name>
    <name type="common">Atlantic horseshoe crab</name>
    <dbReference type="NCBI Taxonomy" id="6850"/>
    <lineage>
        <taxon>Eukaryota</taxon>
        <taxon>Metazoa</taxon>
        <taxon>Ecdysozoa</taxon>
        <taxon>Arthropoda</taxon>
        <taxon>Chelicerata</taxon>
        <taxon>Merostomata</taxon>
        <taxon>Xiphosura</taxon>
        <taxon>Limulidae</taxon>
        <taxon>Limulus</taxon>
    </lineage>
</organism>
<evidence type="ECO:0000259" key="3">
    <source>
        <dbReference type="PROSITE" id="PS51406"/>
    </source>
</evidence>
<dbReference type="RefSeq" id="XP_022242633.1">
    <property type="nucleotide sequence ID" value="XM_022386925.1"/>
</dbReference>
<dbReference type="InterPro" id="IPR000998">
    <property type="entry name" value="MAM_dom"/>
</dbReference>